<sequence>MQPPGLGLKGTLIRRGLSLVLLHKSFGWTSTEENLKNLPLLQLRTKELCLRYHAERESFEEAEYYNEFPQEEPGRNAGEDVLEALDASFQHSINKALAAALRPITAQLQLYAKGQGRSTPSTSKLQGEFSEVSRKQKDKSKG</sequence>
<evidence type="ECO:0000256" key="1">
    <source>
        <dbReference type="SAM" id="MobiDB-lite"/>
    </source>
</evidence>
<reference evidence="2" key="1">
    <citation type="journal article" date="2022" name="bioRxiv">
        <title>Sequencing and chromosome-scale assembly of the giantPleurodeles waltlgenome.</title>
        <authorList>
            <person name="Brown T."/>
            <person name="Elewa A."/>
            <person name="Iarovenko S."/>
            <person name="Subramanian E."/>
            <person name="Araus A.J."/>
            <person name="Petzold A."/>
            <person name="Susuki M."/>
            <person name="Suzuki K.-i.T."/>
            <person name="Hayashi T."/>
            <person name="Toyoda A."/>
            <person name="Oliveira C."/>
            <person name="Osipova E."/>
            <person name="Leigh N.D."/>
            <person name="Simon A."/>
            <person name="Yun M.H."/>
        </authorList>
    </citation>
    <scope>NUCLEOTIDE SEQUENCE</scope>
    <source>
        <strain evidence="2">20211129_DDA</strain>
        <tissue evidence="2">Liver</tissue>
    </source>
</reference>
<gene>
    <name evidence="2" type="ORF">NDU88_005139</name>
</gene>
<evidence type="ECO:0000313" key="3">
    <source>
        <dbReference type="Proteomes" id="UP001066276"/>
    </source>
</evidence>
<organism evidence="2 3">
    <name type="scientific">Pleurodeles waltl</name>
    <name type="common">Iberian ribbed newt</name>
    <dbReference type="NCBI Taxonomy" id="8319"/>
    <lineage>
        <taxon>Eukaryota</taxon>
        <taxon>Metazoa</taxon>
        <taxon>Chordata</taxon>
        <taxon>Craniata</taxon>
        <taxon>Vertebrata</taxon>
        <taxon>Euteleostomi</taxon>
        <taxon>Amphibia</taxon>
        <taxon>Batrachia</taxon>
        <taxon>Caudata</taxon>
        <taxon>Salamandroidea</taxon>
        <taxon>Salamandridae</taxon>
        <taxon>Pleurodelinae</taxon>
        <taxon>Pleurodeles</taxon>
    </lineage>
</organism>
<comment type="caution">
    <text evidence="2">The sequence shown here is derived from an EMBL/GenBank/DDBJ whole genome shotgun (WGS) entry which is preliminary data.</text>
</comment>
<feature type="compositionally biased region" description="Basic and acidic residues" evidence="1">
    <location>
        <begin position="131"/>
        <end position="142"/>
    </location>
</feature>
<protein>
    <submittedName>
        <fullName evidence="2">Uncharacterized protein</fullName>
    </submittedName>
</protein>
<keyword evidence="3" id="KW-1185">Reference proteome</keyword>
<proteinExistence type="predicted"/>
<evidence type="ECO:0000313" key="2">
    <source>
        <dbReference type="EMBL" id="KAJ1085002.1"/>
    </source>
</evidence>
<accession>A0AAV7L0C9</accession>
<dbReference type="AlphaFoldDB" id="A0AAV7L0C9"/>
<name>A0AAV7L0C9_PLEWA</name>
<feature type="region of interest" description="Disordered" evidence="1">
    <location>
        <begin position="112"/>
        <end position="142"/>
    </location>
</feature>
<dbReference type="EMBL" id="JANPWB010000016">
    <property type="protein sequence ID" value="KAJ1085002.1"/>
    <property type="molecule type" value="Genomic_DNA"/>
</dbReference>
<feature type="compositionally biased region" description="Polar residues" evidence="1">
    <location>
        <begin position="116"/>
        <end position="125"/>
    </location>
</feature>
<dbReference type="Proteomes" id="UP001066276">
    <property type="component" value="Chromosome 12"/>
</dbReference>